<gene>
    <name evidence="2" type="ORF">PT85_00900</name>
</gene>
<dbReference type="OrthoDB" id="9787530at2"/>
<comment type="caution">
    <text evidence="2">The sequence shown here is derived from an EMBL/GenBank/DDBJ whole genome shotgun (WGS) entry which is preliminary data.</text>
</comment>
<feature type="transmembrane region" description="Helical" evidence="1">
    <location>
        <begin position="157"/>
        <end position="178"/>
    </location>
</feature>
<dbReference type="Proteomes" id="UP000030980">
    <property type="component" value="Unassembled WGS sequence"/>
</dbReference>
<keyword evidence="1" id="KW-0812">Transmembrane</keyword>
<sequence>MPHLSPRVQLIVGLALAALLAMTRGHHFASVESLPSASWAVFFLAGVFVRSRWAFPALFLEAVALDFGALWSGAVSDWCLSPAYWMLVPAYGALWFGGRLFASRAQRGVRQLLWLALCVAGSALVAHLVSSGGFYYFSGRYPEPTFAGLIERLTIYYPRYLSTLAMYVSFAAVLYVALSTGMRGVARRAA</sequence>
<name>A0A0B3C3U8_9PSED</name>
<organism evidence="2 3">
    <name type="scientific">Pseudomonas flexibilis</name>
    <dbReference type="NCBI Taxonomy" id="706570"/>
    <lineage>
        <taxon>Bacteria</taxon>
        <taxon>Pseudomonadati</taxon>
        <taxon>Pseudomonadota</taxon>
        <taxon>Gammaproteobacteria</taxon>
        <taxon>Pseudomonadales</taxon>
        <taxon>Pseudomonadaceae</taxon>
        <taxon>Pseudomonas</taxon>
    </lineage>
</organism>
<protein>
    <submittedName>
        <fullName evidence="2">Cobalamin ABC transporter</fullName>
    </submittedName>
</protein>
<evidence type="ECO:0000313" key="3">
    <source>
        <dbReference type="Proteomes" id="UP000030980"/>
    </source>
</evidence>
<feature type="transmembrane region" description="Helical" evidence="1">
    <location>
        <begin position="58"/>
        <end position="76"/>
    </location>
</feature>
<proteinExistence type="predicted"/>
<dbReference type="STRING" id="706570.PT85_00900"/>
<dbReference type="AlphaFoldDB" id="A0A0B3C3U8"/>
<dbReference type="RefSeq" id="WP_039605678.1">
    <property type="nucleotide sequence ID" value="NZ_FMUP01000007.1"/>
</dbReference>
<keyword evidence="3" id="KW-1185">Reference proteome</keyword>
<evidence type="ECO:0000256" key="1">
    <source>
        <dbReference type="SAM" id="Phobius"/>
    </source>
</evidence>
<feature type="transmembrane region" description="Helical" evidence="1">
    <location>
        <begin position="35"/>
        <end position="51"/>
    </location>
</feature>
<evidence type="ECO:0000313" key="2">
    <source>
        <dbReference type="EMBL" id="KHO66172.1"/>
    </source>
</evidence>
<reference evidence="2 3" key="1">
    <citation type="submission" date="2014-11" db="EMBL/GenBank/DDBJ databases">
        <title>Genome sequence of Pseudomonas tuomuerensis JCM 14085.</title>
        <authorList>
            <person name="Shin S.-K."/>
            <person name="Yi H."/>
        </authorList>
    </citation>
    <scope>NUCLEOTIDE SEQUENCE [LARGE SCALE GENOMIC DNA]</scope>
    <source>
        <strain evidence="2 3">JCM 14085</strain>
    </source>
</reference>
<feature type="transmembrane region" description="Helical" evidence="1">
    <location>
        <begin position="82"/>
        <end position="101"/>
    </location>
</feature>
<keyword evidence="1" id="KW-1133">Transmembrane helix</keyword>
<accession>A0A0B3C3U8</accession>
<feature type="transmembrane region" description="Helical" evidence="1">
    <location>
        <begin position="113"/>
        <end position="137"/>
    </location>
</feature>
<keyword evidence="1" id="KW-0472">Membrane</keyword>
<dbReference type="EMBL" id="JTAK01000001">
    <property type="protein sequence ID" value="KHO66172.1"/>
    <property type="molecule type" value="Genomic_DNA"/>
</dbReference>